<dbReference type="Proteomes" id="UP001595812">
    <property type="component" value="Unassembled WGS sequence"/>
</dbReference>
<name>A0ABV8AP01_9FLAO</name>
<evidence type="ECO:0000313" key="2">
    <source>
        <dbReference type="Proteomes" id="UP001595812"/>
    </source>
</evidence>
<keyword evidence="2" id="KW-1185">Reference proteome</keyword>
<sequence length="132" mass="15313">MSQLNPLVGEWIGQSTTYKGGKAIKTVPAFEKISYGLDGHILTIDLDSEALQLHTVIYYDETDDTFYYNPFYKTGSAKYRAEFKDGQLIVWPTETKRFIFGINDEGQFVEYGETFQNGEWTVYFKDVFKRTE</sequence>
<gene>
    <name evidence="1" type="ORF">ACFOSX_13950</name>
</gene>
<organism evidence="1 2">
    <name type="scientific">Winogradskyella maritima</name>
    <dbReference type="NCBI Taxonomy" id="1517766"/>
    <lineage>
        <taxon>Bacteria</taxon>
        <taxon>Pseudomonadati</taxon>
        <taxon>Bacteroidota</taxon>
        <taxon>Flavobacteriia</taxon>
        <taxon>Flavobacteriales</taxon>
        <taxon>Flavobacteriaceae</taxon>
        <taxon>Winogradskyella</taxon>
    </lineage>
</organism>
<comment type="caution">
    <text evidence="1">The sequence shown here is derived from an EMBL/GenBank/DDBJ whole genome shotgun (WGS) entry which is preliminary data.</text>
</comment>
<proteinExistence type="predicted"/>
<evidence type="ECO:0008006" key="3">
    <source>
        <dbReference type="Google" id="ProtNLM"/>
    </source>
</evidence>
<reference evidence="2" key="1">
    <citation type="journal article" date="2019" name="Int. J. Syst. Evol. Microbiol.">
        <title>The Global Catalogue of Microorganisms (GCM) 10K type strain sequencing project: providing services to taxonomists for standard genome sequencing and annotation.</title>
        <authorList>
            <consortium name="The Broad Institute Genomics Platform"/>
            <consortium name="The Broad Institute Genome Sequencing Center for Infectious Disease"/>
            <person name="Wu L."/>
            <person name="Ma J."/>
        </authorList>
    </citation>
    <scope>NUCLEOTIDE SEQUENCE [LARGE SCALE GENOMIC DNA]</scope>
    <source>
        <strain evidence="2">CECT 8979</strain>
    </source>
</reference>
<accession>A0ABV8AP01</accession>
<dbReference type="EMBL" id="JBHSAT010000023">
    <property type="protein sequence ID" value="MFC3878339.1"/>
    <property type="molecule type" value="Genomic_DNA"/>
</dbReference>
<evidence type="ECO:0000313" key="1">
    <source>
        <dbReference type="EMBL" id="MFC3878339.1"/>
    </source>
</evidence>
<protein>
    <recommendedName>
        <fullName evidence="3">DUF1579 domain-containing protein</fullName>
    </recommendedName>
</protein>
<dbReference type="RefSeq" id="WP_386102504.1">
    <property type="nucleotide sequence ID" value="NZ_JBHSAT010000023.1"/>
</dbReference>